<sequence>MKKFLVALLTIIIVLAIGFFTFAPSIFEKQTNRVVADALPQMNHDSSAIETQINKTDNKALPIIRPEAQKLHDSLMIVDLHADTLLWKRRITDAVDYGHVDLKRMQKGNVGLQIFSSVTKTPKDQNYDRNSADTDNITLLAVAQLQPIRTWFSLLERQLYHAQKLDETVTASDGAMVAISTSDHVNGLALARSKNEKMIGALFSAEGLQTLEGKRENLDKLYDSGMRMAGLVHFFDNELAGSMHGEEKGGLTDFGRQIVRDLEEKGMIVDIAHSSHQTVADILKIARRPVVSSHGGVQAVCGVNRNLSDAEIKGVAATGGIIGLGYWAGAMCDTDPKSVAKAAKHIRDLVGIEHAALGSDFDGAVTTRFDTSGIVHITQALMDADFTEAEIRAVMGGNALRVLQQGLIPLKDLPKQAVEQTTETGQ</sequence>
<organism evidence="1 2">
    <name type="scientific">Parasphingorhabdus litoris</name>
    <dbReference type="NCBI Taxonomy" id="394733"/>
    <lineage>
        <taxon>Bacteria</taxon>
        <taxon>Pseudomonadati</taxon>
        <taxon>Pseudomonadota</taxon>
        <taxon>Alphaproteobacteria</taxon>
        <taxon>Sphingomonadales</taxon>
        <taxon>Sphingomonadaceae</taxon>
        <taxon>Parasphingorhabdus</taxon>
    </lineage>
</organism>
<dbReference type="PANTHER" id="PTHR10443">
    <property type="entry name" value="MICROSOMAL DIPEPTIDASE"/>
    <property type="match status" value="1"/>
</dbReference>
<keyword evidence="2" id="KW-1185">Reference proteome</keyword>
<accession>A0ABN1AK44</accession>
<evidence type="ECO:0000313" key="1">
    <source>
        <dbReference type="EMBL" id="GAA0478547.1"/>
    </source>
</evidence>
<dbReference type="EMBL" id="BAAAEM010000002">
    <property type="protein sequence ID" value="GAA0478547.1"/>
    <property type="molecule type" value="Genomic_DNA"/>
</dbReference>
<name>A0ABN1AK44_9SPHN</name>
<dbReference type="PROSITE" id="PS51365">
    <property type="entry name" value="RENAL_DIPEPTIDASE_2"/>
    <property type="match status" value="1"/>
</dbReference>
<dbReference type="SUPFAM" id="SSF51556">
    <property type="entry name" value="Metallo-dependent hydrolases"/>
    <property type="match status" value="1"/>
</dbReference>
<dbReference type="Proteomes" id="UP001500713">
    <property type="component" value="Unassembled WGS sequence"/>
</dbReference>
<proteinExistence type="predicted"/>
<dbReference type="PANTHER" id="PTHR10443:SF12">
    <property type="entry name" value="DIPEPTIDASE"/>
    <property type="match status" value="1"/>
</dbReference>
<dbReference type="RefSeq" id="WP_229954620.1">
    <property type="nucleotide sequence ID" value="NZ_BAAAEM010000002.1"/>
</dbReference>
<comment type="caution">
    <text evidence="1">The sequence shown here is derived from an EMBL/GenBank/DDBJ whole genome shotgun (WGS) entry which is preliminary data.</text>
</comment>
<dbReference type="InterPro" id="IPR032466">
    <property type="entry name" value="Metal_Hydrolase"/>
</dbReference>
<dbReference type="InterPro" id="IPR008257">
    <property type="entry name" value="Pept_M19"/>
</dbReference>
<dbReference type="Pfam" id="PF01244">
    <property type="entry name" value="Peptidase_M19"/>
    <property type="match status" value="1"/>
</dbReference>
<dbReference type="CDD" id="cd01301">
    <property type="entry name" value="rDP_like"/>
    <property type="match status" value="1"/>
</dbReference>
<dbReference type="Gene3D" id="3.20.20.140">
    <property type="entry name" value="Metal-dependent hydrolases"/>
    <property type="match status" value="1"/>
</dbReference>
<protein>
    <submittedName>
        <fullName evidence="1">Membrane dipeptidase</fullName>
    </submittedName>
</protein>
<reference evidence="1 2" key="1">
    <citation type="journal article" date="2019" name="Int. J. Syst. Evol. Microbiol.">
        <title>The Global Catalogue of Microorganisms (GCM) 10K type strain sequencing project: providing services to taxonomists for standard genome sequencing and annotation.</title>
        <authorList>
            <consortium name="The Broad Institute Genomics Platform"/>
            <consortium name="The Broad Institute Genome Sequencing Center for Infectious Disease"/>
            <person name="Wu L."/>
            <person name="Ma J."/>
        </authorList>
    </citation>
    <scope>NUCLEOTIDE SEQUENCE [LARGE SCALE GENOMIC DNA]</scope>
    <source>
        <strain evidence="1 2">JCM 14162</strain>
    </source>
</reference>
<evidence type="ECO:0000313" key="2">
    <source>
        <dbReference type="Proteomes" id="UP001500713"/>
    </source>
</evidence>
<gene>
    <name evidence="1" type="ORF">GCM10009096_20590</name>
</gene>